<protein>
    <submittedName>
        <fullName evidence="2">Antitoxin</fullName>
    </submittedName>
</protein>
<feature type="compositionally biased region" description="Basic and acidic residues" evidence="1">
    <location>
        <begin position="48"/>
        <end position="58"/>
    </location>
</feature>
<dbReference type="Pfam" id="PF14013">
    <property type="entry name" value="MT0933_antitox"/>
    <property type="match status" value="1"/>
</dbReference>
<gene>
    <name evidence="2" type="ORF">GSY69_08570</name>
</gene>
<feature type="region of interest" description="Disordered" evidence="1">
    <location>
        <begin position="1"/>
        <end position="58"/>
    </location>
</feature>
<keyword evidence="3" id="KW-1185">Reference proteome</keyword>
<evidence type="ECO:0000256" key="1">
    <source>
        <dbReference type="SAM" id="MobiDB-lite"/>
    </source>
</evidence>
<dbReference type="EMBL" id="WWEQ01000032">
    <property type="protein sequence ID" value="MYM20015.1"/>
    <property type="molecule type" value="Genomic_DNA"/>
</dbReference>
<dbReference type="InterPro" id="IPR028037">
    <property type="entry name" value="Antitoxin_Rv0909/MT0933"/>
</dbReference>
<sequence length="58" mass="5969">MGLGDFADKAKDSIGEDQVNGAAGKAGDFANEKTGNQHEDQVQQGTDALKDKFGGGDN</sequence>
<comment type="caution">
    <text evidence="2">The sequence shown here is derived from an EMBL/GenBank/DDBJ whole genome shotgun (WGS) entry which is preliminary data.</text>
</comment>
<reference evidence="2 3" key="1">
    <citation type="submission" date="2020-01" db="EMBL/GenBank/DDBJ databases">
        <authorList>
            <person name="Deng T."/>
        </authorList>
    </citation>
    <scope>NUCLEOTIDE SEQUENCE [LARGE SCALE GENOMIC DNA]</scope>
    <source>
        <strain evidence="2 3">5221</strain>
    </source>
</reference>
<evidence type="ECO:0000313" key="3">
    <source>
        <dbReference type="Proteomes" id="UP000469215"/>
    </source>
</evidence>
<accession>A0A6N9H7Y9</accession>
<proteinExistence type="predicted"/>
<organism evidence="2 3">
    <name type="scientific">Brevibacterium rongguiense</name>
    <dbReference type="NCBI Taxonomy" id="2695267"/>
    <lineage>
        <taxon>Bacteria</taxon>
        <taxon>Bacillati</taxon>
        <taxon>Actinomycetota</taxon>
        <taxon>Actinomycetes</taxon>
        <taxon>Micrococcales</taxon>
        <taxon>Brevibacteriaceae</taxon>
        <taxon>Brevibacterium</taxon>
    </lineage>
</organism>
<evidence type="ECO:0000313" key="2">
    <source>
        <dbReference type="EMBL" id="MYM20015.1"/>
    </source>
</evidence>
<dbReference type="Proteomes" id="UP000469215">
    <property type="component" value="Unassembled WGS sequence"/>
</dbReference>
<feature type="compositionally biased region" description="Basic and acidic residues" evidence="1">
    <location>
        <begin position="1"/>
        <end position="14"/>
    </location>
</feature>
<dbReference type="RefSeq" id="WP_160953441.1">
    <property type="nucleotide sequence ID" value="NZ_WWEQ01000032.1"/>
</dbReference>
<dbReference type="AlphaFoldDB" id="A0A6N9H7Y9"/>
<name>A0A6N9H7Y9_9MICO</name>